<keyword evidence="4" id="KW-1185">Reference proteome</keyword>
<reference evidence="3 4" key="1">
    <citation type="journal article" date="2016" name="Mol. Biol. Evol.">
        <title>Comparative Genomics of Early-Diverging Mushroom-Forming Fungi Provides Insights into the Origins of Lignocellulose Decay Capabilities.</title>
        <authorList>
            <person name="Nagy L.G."/>
            <person name="Riley R."/>
            <person name="Tritt A."/>
            <person name="Adam C."/>
            <person name="Daum C."/>
            <person name="Floudas D."/>
            <person name="Sun H."/>
            <person name="Yadav J.S."/>
            <person name="Pangilinan J."/>
            <person name="Larsson K.H."/>
            <person name="Matsuura K."/>
            <person name="Barry K."/>
            <person name="Labutti K."/>
            <person name="Kuo R."/>
            <person name="Ohm R.A."/>
            <person name="Bhattacharya S.S."/>
            <person name="Shirouzu T."/>
            <person name="Yoshinaga Y."/>
            <person name="Martin F.M."/>
            <person name="Grigoriev I.V."/>
            <person name="Hibbett D.S."/>
        </authorList>
    </citation>
    <scope>NUCLEOTIDE SEQUENCE [LARGE SCALE GENOMIC DNA]</scope>
    <source>
        <strain evidence="3 4">HHB14362 ss-1</strain>
    </source>
</reference>
<evidence type="ECO:0000313" key="4">
    <source>
        <dbReference type="Proteomes" id="UP000076761"/>
    </source>
</evidence>
<evidence type="ECO:0000259" key="2">
    <source>
        <dbReference type="Pfam" id="PF10453"/>
    </source>
</evidence>
<proteinExistence type="predicted"/>
<feature type="region of interest" description="Disordered" evidence="1">
    <location>
        <begin position="71"/>
        <end position="108"/>
    </location>
</feature>
<feature type="compositionally biased region" description="Basic residues" evidence="1">
    <location>
        <begin position="231"/>
        <end position="241"/>
    </location>
</feature>
<feature type="compositionally biased region" description="Polar residues" evidence="1">
    <location>
        <begin position="311"/>
        <end position="332"/>
    </location>
</feature>
<feature type="domain" description="FMR1-interacting protein 1 conserved" evidence="2">
    <location>
        <begin position="158"/>
        <end position="209"/>
    </location>
</feature>
<dbReference type="Proteomes" id="UP000076761">
    <property type="component" value="Unassembled WGS sequence"/>
</dbReference>
<dbReference type="PANTHER" id="PTHR13309:SF0">
    <property type="entry name" value="FMR1-INTERACTING PROTEIN NUFIP1"/>
    <property type="match status" value="1"/>
</dbReference>
<organism evidence="3 4">
    <name type="scientific">Neolentinus lepideus HHB14362 ss-1</name>
    <dbReference type="NCBI Taxonomy" id="1314782"/>
    <lineage>
        <taxon>Eukaryota</taxon>
        <taxon>Fungi</taxon>
        <taxon>Dikarya</taxon>
        <taxon>Basidiomycota</taxon>
        <taxon>Agaricomycotina</taxon>
        <taxon>Agaricomycetes</taxon>
        <taxon>Gloeophyllales</taxon>
        <taxon>Gloeophyllaceae</taxon>
        <taxon>Neolentinus</taxon>
    </lineage>
</organism>
<evidence type="ECO:0000256" key="1">
    <source>
        <dbReference type="SAM" id="MobiDB-lite"/>
    </source>
</evidence>
<dbReference type="PANTHER" id="PTHR13309">
    <property type="entry name" value="NUCLEAR FRAGILE X MENTAL RETARDATION PROTEIN INTERACTING PROTEIN 1"/>
    <property type="match status" value="1"/>
</dbReference>
<dbReference type="AlphaFoldDB" id="A0A165W0T5"/>
<gene>
    <name evidence="3" type="ORF">NEOLEDRAFT_13131</name>
</gene>
<dbReference type="OrthoDB" id="273070at2759"/>
<dbReference type="InterPro" id="IPR019496">
    <property type="entry name" value="NUFIP1_cons_dom"/>
</dbReference>
<dbReference type="GO" id="GO:0005634">
    <property type="term" value="C:nucleus"/>
    <property type="evidence" value="ECO:0007669"/>
    <property type="project" value="TreeGrafter"/>
</dbReference>
<feature type="region of interest" description="Disordered" evidence="1">
    <location>
        <begin position="1"/>
        <end position="23"/>
    </location>
</feature>
<dbReference type="Pfam" id="PF10453">
    <property type="entry name" value="NUFIP1"/>
    <property type="match status" value="1"/>
</dbReference>
<evidence type="ECO:0000313" key="3">
    <source>
        <dbReference type="EMBL" id="KZT30493.1"/>
    </source>
</evidence>
<dbReference type="GO" id="GO:0003723">
    <property type="term" value="F:RNA binding"/>
    <property type="evidence" value="ECO:0007669"/>
    <property type="project" value="InterPro"/>
</dbReference>
<dbReference type="STRING" id="1314782.A0A165W0T5"/>
<dbReference type="GO" id="GO:0000492">
    <property type="term" value="P:box C/D snoRNP assembly"/>
    <property type="evidence" value="ECO:0007669"/>
    <property type="project" value="TreeGrafter"/>
</dbReference>
<protein>
    <recommendedName>
        <fullName evidence="2">FMR1-interacting protein 1 conserved domain-containing protein</fullName>
    </recommendedName>
</protein>
<dbReference type="InterPro" id="IPR039136">
    <property type="entry name" value="NUFIP1-like"/>
</dbReference>
<dbReference type="InParanoid" id="A0A165W0T5"/>
<feature type="compositionally biased region" description="Polar residues" evidence="1">
    <location>
        <begin position="71"/>
        <end position="107"/>
    </location>
</feature>
<feature type="region of interest" description="Disordered" evidence="1">
    <location>
        <begin position="214"/>
        <end position="344"/>
    </location>
</feature>
<accession>A0A165W0T5</accession>
<name>A0A165W0T5_9AGAM</name>
<feature type="compositionally biased region" description="Polar residues" evidence="1">
    <location>
        <begin position="261"/>
        <end position="271"/>
    </location>
</feature>
<dbReference type="EMBL" id="KV425551">
    <property type="protein sequence ID" value="KZT30493.1"/>
    <property type="molecule type" value="Genomic_DNA"/>
</dbReference>
<sequence length="453" mass="49614">MPPPGHSSLPQRPHQPQHAFHGTQAANAVAAALQNPYSQYYYQSPQYSQAYLNAVGATLSGTTPQGYTLSSTYVAGPSNHPSGPTLRSAQDSQLRPSRPPSTGSWYQPGNERCTYRDCQFTGSKKSVEIHMMDRHLIYPPGWQKRKKQSDWDADPSLKGKPIPIQGTNLILDTPEALDAWIAERRKRWPSAARVEDRKRKIDEAIIRGQLDPDISLDGRKKRRMDDGYRGGRGRGRGRGRSRGAGDNWGRGRGVVPPAAEDNSTARPTPTTVLPPKPQFSDSIHSSKSESDSDDAPEAISSKPPIGLVNAYASSSEETIDPVSNPTESQDGTQPDAAAPQEVPSTREPLAVAALPVKKPFVLQPKRPPHNPFGSRPSLLRRLLLPEIRMTVSNFSQAIHFLVDNDFLETVELRPGEASEKMIEVIGETDAAHNSHDAENAAELTSALRESIDL</sequence>